<dbReference type="AlphaFoldDB" id="A0AAD9ZTD8"/>
<dbReference type="Pfam" id="PF03140">
    <property type="entry name" value="DUF247"/>
    <property type="match status" value="1"/>
</dbReference>
<keyword evidence="2" id="KW-1133">Transmembrane helix</keyword>
<evidence type="ECO:0000313" key="3">
    <source>
        <dbReference type="EMBL" id="KAK3192935.1"/>
    </source>
</evidence>
<feature type="transmembrane region" description="Helical" evidence="2">
    <location>
        <begin position="435"/>
        <end position="461"/>
    </location>
</feature>
<dbReference type="PANTHER" id="PTHR31170:SF21">
    <property type="match status" value="1"/>
</dbReference>
<keyword evidence="2" id="KW-0472">Membrane</keyword>
<comment type="caution">
    <text evidence="3">The sequence shown here is derived from an EMBL/GenBank/DDBJ whole genome shotgun (WGS) entry which is preliminary data.</text>
</comment>
<evidence type="ECO:0000256" key="2">
    <source>
        <dbReference type="SAM" id="Phobius"/>
    </source>
</evidence>
<organism evidence="3 4">
    <name type="scientific">Dipteronia sinensis</name>
    <dbReference type="NCBI Taxonomy" id="43782"/>
    <lineage>
        <taxon>Eukaryota</taxon>
        <taxon>Viridiplantae</taxon>
        <taxon>Streptophyta</taxon>
        <taxon>Embryophyta</taxon>
        <taxon>Tracheophyta</taxon>
        <taxon>Spermatophyta</taxon>
        <taxon>Magnoliopsida</taxon>
        <taxon>eudicotyledons</taxon>
        <taxon>Gunneridae</taxon>
        <taxon>Pentapetalae</taxon>
        <taxon>rosids</taxon>
        <taxon>malvids</taxon>
        <taxon>Sapindales</taxon>
        <taxon>Sapindaceae</taxon>
        <taxon>Hippocastanoideae</taxon>
        <taxon>Acereae</taxon>
        <taxon>Dipteronia</taxon>
    </lineage>
</organism>
<dbReference type="EMBL" id="JANJYJ010000008">
    <property type="protein sequence ID" value="KAK3192935.1"/>
    <property type="molecule type" value="Genomic_DNA"/>
</dbReference>
<evidence type="ECO:0000256" key="1">
    <source>
        <dbReference type="SAM" id="MobiDB-lite"/>
    </source>
</evidence>
<protein>
    <submittedName>
        <fullName evidence="3">Uncharacterized protein</fullName>
    </submittedName>
</protein>
<name>A0AAD9ZTD8_9ROSI</name>
<gene>
    <name evidence="3" type="ORF">Dsin_024245</name>
</gene>
<keyword evidence="4" id="KW-1185">Reference proteome</keyword>
<accession>A0AAD9ZTD8</accession>
<sequence>METNVGRNQNQNRNRNRESRQSNHHDTTFTAAASTDLENNWSLEMKSKFEKKPTLLGEKAGKSSCCIFRVPRSLVEINRKAYHPLIVSIGPYHHGSEDLTMIEEHKRRFLGSLFNRTNDPWGNLRLCFQTVESLEAEIRECYSQTIRFESKELVEMMVVDGCFIIELVCELLNLATKDPDDPIFKMDWILPFVMRDLLKLENQIPYSVLEKLFKISVPNLGDTLQNLILKFFSFSLEKPGSMRTNAGKFQGKHLLDLVRESFRPQSSRSQSPPAKSNKHPQFIQPAKKLDRAGIKFKTRKSSDVCFLDVKFSNGVLRIPPLRMDDFITCYILNCVAFEQCYGHCEKFVTDYATFMGCLINNPIDAGFLSDHKIIENYYGTDEEVTRFFDKVGKDVAFDLGKSYLYKLIEDVNEYYWNDWHVRWASFKHIYFDTPWSFMSALAALILLLLTMIQALLAYIAYVHPRS</sequence>
<feature type="region of interest" description="Disordered" evidence="1">
    <location>
        <begin position="1"/>
        <end position="31"/>
    </location>
</feature>
<proteinExistence type="predicted"/>
<keyword evidence="2" id="KW-0812">Transmembrane</keyword>
<feature type="compositionally biased region" description="Basic and acidic residues" evidence="1">
    <location>
        <begin position="15"/>
        <end position="27"/>
    </location>
</feature>
<dbReference type="PANTHER" id="PTHR31170">
    <property type="entry name" value="BNAC04G53230D PROTEIN"/>
    <property type="match status" value="1"/>
</dbReference>
<evidence type="ECO:0000313" key="4">
    <source>
        <dbReference type="Proteomes" id="UP001281410"/>
    </source>
</evidence>
<dbReference type="Proteomes" id="UP001281410">
    <property type="component" value="Unassembled WGS sequence"/>
</dbReference>
<reference evidence="3" key="1">
    <citation type="journal article" date="2023" name="Plant J.">
        <title>Genome sequences and population genomics provide insights into the demographic history, inbreeding, and mutation load of two 'living fossil' tree species of Dipteronia.</title>
        <authorList>
            <person name="Feng Y."/>
            <person name="Comes H.P."/>
            <person name="Chen J."/>
            <person name="Zhu S."/>
            <person name="Lu R."/>
            <person name="Zhang X."/>
            <person name="Li P."/>
            <person name="Qiu J."/>
            <person name="Olsen K.M."/>
            <person name="Qiu Y."/>
        </authorList>
    </citation>
    <scope>NUCLEOTIDE SEQUENCE</scope>
    <source>
        <tissue evidence="3">Leaf</tissue>
    </source>
</reference>
<dbReference type="InterPro" id="IPR004158">
    <property type="entry name" value="DUF247_pln"/>
</dbReference>